<dbReference type="GO" id="GO:0009089">
    <property type="term" value="P:lysine biosynthetic process via diaminopimelate"/>
    <property type="evidence" value="ECO:0007669"/>
    <property type="project" value="UniProtKB-UniPathway"/>
</dbReference>
<keyword evidence="4" id="KW-0028">Amino-acid biosynthesis</keyword>
<reference evidence="8" key="1">
    <citation type="submission" date="2020-05" db="EMBL/GenBank/DDBJ databases">
        <authorList>
            <person name="Chiriac C."/>
            <person name="Salcher M."/>
            <person name="Ghai R."/>
            <person name="Kavagutti S V."/>
        </authorList>
    </citation>
    <scope>NUCLEOTIDE SEQUENCE</scope>
</reference>
<evidence type="ECO:0000313" key="8">
    <source>
        <dbReference type="EMBL" id="CAB4603572.1"/>
    </source>
</evidence>
<dbReference type="SUPFAM" id="SSF54506">
    <property type="entry name" value="Diaminopimelate epimerase-like"/>
    <property type="match status" value="2"/>
</dbReference>
<dbReference type="PANTHER" id="PTHR31689:SF0">
    <property type="entry name" value="DIAMINOPIMELATE EPIMERASE"/>
    <property type="match status" value="1"/>
</dbReference>
<comment type="catalytic activity">
    <reaction evidence="7">
        <text>(2S,6S)-2,6-diaminopimelate = meso-2,6-diaminopimelate</text>
        <dbReference type="Rhea" id="RHEA:15393"/>
        <dbReference type="ChEBI" id="CHEBI:57609"/>
        <dbReference type="ChEBI" id="CHEBI:57791"/>
        <dbReference type="EC" id="5.1.1.7"/>
    </reaction>
</comment>
<dbReference type="GO" id="GO:0008837">
    <property type="term" value="F:diaminopimelate epimerase activity"/>
    <property type="evidence" value="ECO:0007669"/>
    <property type="project" value="UniProtKB-EC"/>
</dbReference>
<name>A0A6J6GQE3_9ZZZZ</name>
<dbReference type="Pfam" id="PF01678">
    <property type="entry name" value="DAP_epimerase"/>
    <property type="match status" value="2"/>
</dbReference>
<accession>A0A6J6GQE3</accession>
<keyword evidence="6" id="KW-0413">Isomerase</keyword>
<gene>
    <name evidence="8" type="ORF">UFOPK1843_00341</name>
</gene>
<dbReference type="PROSITE" id="PS01326">
    <property type="entry name" value="DAP_EPIMERASE"/>
    <property type="match status" value="1"/>
</dbReference>
<evidence type="ECO:0000256" key="3">
    <source>
        <dbReference type="ARBA" id="ARBA00013080"/>
    </source>
</evidence>
<dbReference type="InterPro" id="IPR018510">
    <property type="entry name" value="DAP_epimerase_AS"/>
</dbReference>
<dbReference type="EC" id="5.1.1.7" evidence="3"/>
<evidence type="ECO:0000256" key="5">
    <source>
        <dbReference type="ARBA" id="ARBA00023154"/>
    </source>
</evidence>
<evidence type="ECO:0000256" key="1">
    <source>
        <dbReference type="ARBA" id="ARBA00005196"/>
    </source>
</evidence>
<dbReference type="Gene3D" id="3.10.310.10">
    <property type="entry name" value="Diaminopimelate Epimerase, Chain A, domain 1"/>
    <property type="match status" value="2"/>
</dbReference>
<dbReference type="PANTHER" id="PTHR31689">
    <property type="entry name" value="DIAMINOPIMELATE EPIMERASE, CHLOROPLASTIC"/>
    <property type="match status" value="1"/>
</dbReference>
<dbReference type="HAMAP" id="MF_00197">
    <property type="entry name" value="DAP_epimerase"/>
    <property type="match status" value="1"/>
</dbReference>
<protein>
    <recommendedName>
        <fullName evidence="3">diaminopimelate epimerase</fullName>
        <ecNumber evidence="3">5.1.1.7</ecNumber>
    </recommendedName>
</protein>
<dbReference type="EMBL" id="CAEZUR010000018">
    <property type="protein sequence ID" value="CAB4603572.1"/>
    <property type="molecule type" value="Genomic_DNA"/>
</dbReference>
<dbReference type="AlphaFoldDB" id="A0A6J6GQE3"/>
<dbReference type="InterPro" id="IPR001653">
    <property type="entry name" value="DAP_epimerase_DapF"/>
</dbReference>
<evidence type="ECO:0000256" key="4">
    <source>
        <dbReference type="ARBA" id="ARBA00022605"/>
    </source>
</evidence>
<dbReference type="GO" id="GO:0005829">
    <property type="term" value="C:cytosol"/>
    <property type="evidence" value="ECO:0007669"/>
    <property type="project" value="TreeGrafter"/>
</dbReference>
<proteinExistence type="inferred from homology"/>
<evidence type="ECO:0000256" key="6">
    <source>
        <dbReference type="ARBA" id="ARBA00023235"/>
    </source>
</evidence>
<dbReference type="UniPathway" id="UPA00034">
    <property type="reaction ID" value="UER00025"/>
</dbReference>
<sequence>MAKIIPFTKGHGTGNDFVLIYDADNSLDLKIGQVAKLCDRNFGIGADGFIRVIESRLVAEAKELLRENPEAKWFMDYRNADGSKAEMCGNGVRVFARYLIEKGLVSIGNGETLTVATRAGVRDVQPNRAGFAVDMGRWKLADETTVHASKLPVGRLGQGINVGNPHVVVALASKDELEALDLHTAPKLEPALEDGANVEFVVPADPMVVDGVGSIEMRVFERGVGETLSCGTGIVAAALATRHWAGPAAPNIWSVTVPGGTLGVRMFPTEEGEHVGLSGAAELVFDGEIDAETFF</sequence>
<keyword evidence="5" id="KW-0457">Lysine biosynthesis</keyword>
<evidence type="ECO:0000256" key="7">
    <source>
        <dbReference type="ARBA" id="ARBA00051712"/>
    </source>
</evidence>
<dbReference type="NCBIfam" id="TIGR00652">
    <property type="entry name" value="DapF"/>
    <property type="match status" value="1"/>
</dbReference>
<comment type="similarity">
    <text evidence="2">Belongs to the diaminopimelate epimerase family.</text>
</comment>
<organism evidence="8">
    <name type="scientific">freshwater metagenome</name>
    <dbReference type="NCBI Taxonomy" id="449393"/>
    <lineage>
        <taxon>unclassified sequences</taxon>
        <taxon>metagenomes</taxon>
        <taxon>ecological metagenomes</taxon>
    </lineage>
</organism>
<comment type="pathway">
    <text evidence="1">Amino-acid biosynthesis; L-lysine biosynthesis via DAP pathway; DL-2,6-diaminopimelate from LL-2,6-diaminopimelate: step 1/1.</text>
</comment>
<evidence type="ECO:0000256" key="2">
    <source>
        <dbReference type="ARBA" id="ARBA00010219"/>
    </source>
</evidence>